<dbReference type="Proteomes" id="UP001164746">
    <property type="component" value="Chromosome 10"/>
</dbReference>
<evidence type="ECO:0000313" key="2">
    <source>
        <dbReference type="Proteomes" id="UP001164746"/>
    </source>
</evidence>
<keyword evidence="2" id="KW-1185">Reference proteome</keyword>
<organism evidence="1 2">
    <name type="scientific">Mya arenaria</name>
    <name type="common">Soft-shell clam</name>
    <dbReference type="NCBI Taxonomy" id="6604"/>
    <lineage>
        <taxon>Eukaryota</taxon>
        <taxon>Metazoa</taxon>
        <taxon>Spiralia</taxon>
        <taxon>Lophotrochozoa</taxon>
        <taxon>Mollusca</taxon>
        <taxon>Bivalvia</taxon>
        <taxon>Autobranchia</taxon>
        <taxon>Heteroconchia</taxon>
        <taxon>Euheterodonta</taxon>
        <taxon>Imparidentia</taxon>
        <taxon>Neoheterodontei</taxon>
        <taxon>Myida</taxon>
        <taxon>Myoidea</taxon>
        <taxon>Myidae</taxon>
        <taxon>Mya</taxon>
    </lineage>
</organism>
<evidence type="ECO:0008006" key="3">
    <source>
        <dbReference type="Google" id="ProtNLM"/>
    </source>
</evidence>
<proteinExistence type="predicted"/>
<reference evidence="1" key="1">
    <citation type="submission" date="2022-11" db="EMBL/GenBank/DDBJ databases">
        <title>Centuries of genome instability and evolution in soft-shell clam transmissible cancer (bioRxiv).</title>
        <authorList>
            <person name="Hart S.F.M."/>
            <person name="Yonemitsu M.A."/>
            <person name="Giersch R.M."/>
            <person name="Beal B.F."/>
            <person name="Arriagada G."/>
            <person name="Davis B.W."/>
            <person name="Ostrander E.A."/>
            <person name="Goff S.P."/>
            <person name="Metzger M.J."/>
        </authorList>
    </citation>
    <scope>NUCLEOTIDE SEQUENCE</scope>
    <source>
        <strain evidence="1">MELC-2E11</strain>
        <tissue evidence="1">Siphon/mantle</tissue>
    </source>
</reference>
<name>A0ABY7F3K5_MYAAR</name>
<sequence length="490" mass="54781">MPIISERGVTSVSRVISATTVNRYVLQDALIHVKKQTDLAHANLVGQEINVTHVMIYTMETCVSKHALNGARHVKMSPIVYRAMTDTYGYPVKYLVLMDAKETVAKKSMGRVYHADLGISENTVTHLAQSHVYLVYNTTYVPNANLGIRTYHNCVHVEQIFATIQQTAAHAQTPPFIQMMVNVACANLKIVFHVPIFLIQIIRGNYPNINGQCEACNSQCVNNECDSSSGKCMHGCTNGYWNQTCDILCDPECLSCSQANGSCTQCKNNTKNEPNCTLECSTTCNISVCGIDGTCTYGCITNTFRKKCVNRVGNVIIRLPNRKPGKILSSGRNKLSNKCKPSEKEHENLSTLYATVKKLKPSRAEYAYRETANLHSVIIIENPEYESQQTNSSCKSRNPVLTEDSLEIDKDDAFAKEIADIFVKSGGVYHNYAREVNKLYVSDLPNYAQNISLKDLEKEFQNIPHGLTKAFEVSQTKLNMHKNRYQGIYP</sequence>
<evidence type="ECO:0000313" key="1">
    <source>
        <dbReference type="EMBL" id="WAR16762.1"/>
    </source>
</evidence>
<gene>
    <name evidence="1" type="ORF">MAR_031356</name>
</gene>
<feature type="non-terminal residue" evidence="1">
    <location>
        <position position="490"/>
    </location>
</feature>
<protein>
    <recommendedName>
        <fullName evidence="3">TNFR-Cys domain-containing protein</fullName>
    </recommendedName>
</protein>
<accession>A0ABY7F3K5</accession>
<dbReference type="EMBL" id="CP111021">
    <property type="protein sequence ID" value="WAR16762.1"/>
    <property type="molecule type" value="Genomic_DNA"/>
</dbReference>